<accession>A0A6J7IK10</accession>
<gene>
    <name evidence="2" type="ORF">UFOPK3610_01920</name>
</gene>
<name>A0A6J7IK10_9ZZZZ</name>
<dbReference type="AlphaFoldDB" id="A0A6J7IK10"/>
<evidence type="ECO:0000256" key="1">
    <source>
        <dbReference type="SAM" id="MobiDB-lite"/>
    </source>
</evidence>
<evidence type="ECO:0000313" key="2">
    <source>
        <dbReference type="EMBL" id="CAB4930642.1"/>
    </source>
</evidence>
<organism evidence="2">
    <name type="scientific">freshwater metagenome</name>
    <dbReference type="NCBI Taxonomy" id="449393"/>
    <lineage>
        <taxon>unclassified sequences</taxon>
        <taxon>metagenomes</taxon>
        <taxon>ecological metagenomes</taxon>
    </lineage>
</organism>
<sequence>MALEDEGAKTKAQRRRRKDEGAKTKAQRRRRKDEGAKTKPLLLFGFGSGVAGG</sequence>
<protein>
    <submittedName>
        <fullName evidence="2">Unannotated protein</fullName>
    </submittedName>
</protein>
<feature type="region of interest" description="Disordered" evidence="1">
    <location>
        <begin position="1"/>
        <end position="40"/>
    </location>
</feature>
<dbReference type="EMBL" id="CAFBMR010000135">
    <property type="protein sequence ID" value="CAB4930642.1"/>
    <property type="molecule type" value="Genomic_DNA"/>
</dbReference>
<proteinExistence type="predicted"/>
<reference evidence="2" key="1">
    <citation type="submission" date="2020-05" db="EMBL/GenBank/DDBJ databases">
        <authorList>
            <person name="Chiriac C."/>
            <person name="Salcher M."/>
            <person name="Ghai R."/>
            <person name="Kavagutti S V."/>
        </authorList>
    </citation>
    <scope>NUCLEOTIDE SEQUENCE</scope>
</reference>